<evidence type="ECO:0000256" key="5">
    <source>
        <dbReference type="ARBA" id="ARBA00022917"/>
    </source>
</evidence>
<gene>
    <name evidence="12" type="primary">LOC111122903</name>
</gene>
<dbReference type="InterPro" id="IPR002820">
    <property type="entry name" value="Mopterin_CF_biosynth-C_dom"/>
</dbReference>
<dbReference type="GeneID" id="111122903"/>
<dbReference type="InterPro" id="IPR023045">
    <property type="entry name" value="MoaC"/>
</dbReference>
<proteinExistence type="inferred from homology"/>
<dbReference type="HAMAP" id="MF_01224_B">
    <property type="entry name" value="MoaC_B"/>
    <property type="match status" value="1"/>
</dbReference>
<sequence length="431" mass="47859">MGRFLTSTLTFVWRSFPRQYSAGQAAKNNLSQLRKRTGIPLKNCREALVKFDNNLEEAEKWLLEQAQKEGWAKADKLQFRPMSQGLVGVLQTKAGATMIEVNCETDFVARNEKFQNLVYRLTIACHNNLQMDASKKLLPQDAVNNLQYEDKTLSDLVALEVGTIGENMRLRRAIFFPELEGQYLNSFVHNSDKKVVINDCHLGRFGTLLSVRSTSGAEPVESMETLTKDNGVTGSWVSPLRTSRHPFTTSMRSSCKLKQPYHRNFHTSCLRNSKLTHIDTSGKAKMVDVGDKEETVRKAVACATIFVGEEAFSLVEANRTKKGDVLSVAQLAGIMAAKRTSELIPLCHNIGLSKVSVDLTLQKDSQSVYIECEAKTTGRTGVEMEAITGATVAAITVYDMCKAVNKEMVISGVRLLSKRGGKSGEYKFVPK</sequence>
<keyword evidence="8" id="KW-0496">Mitochondrion</keyword>
<dbReference type="PANTHER" id="PTHR11741">
    <property type="entry name" value="ELONGATION FACTOR TS"/>
    <property type="match status" value="1"/>
</dbReference>
<keyword evidence="5 8" id="KW-0648">Protein biosynthesis</keyword>
<feature type="domain" description="Molybdopterin cofactor biosynthesis C (MoaC)" evidence="10">
    <location>
        <begin position="286"/>
        <end position="421"/>
    </location>
</feature>
<comment type="pathway">
    <text evidence="2">Cofactor biosynthesis; molybdopterin biosynthesis.</text>
</comment>
<reference evidence="12" key="1">
    <citation type="submission" date="2025-08" db="UniProtKB">
        <authorList>
            <consortium name="RefSeq"/>
        </authorList>
    </citation>
    <scope>IDENTIFICATION</scope>
    <source>
        <tissue evidence="12">Whole sample</tissue>
    </source>
</reference>
<dbReference type="AlphaFoldDB" id="A0A8B8CYG2"/>
<dbReference type="InterPro" id="IPR001816">
    <property type="entry name" value="Transl_elong_EFTs/EF1B"/>
</dbReference>
<dbReference type="NCBIfam" id="TIGR00581">
    <property type="entry name" value="moaC"/>
    <property type="match status" value="1"/>
</dbReference>
<comment type="catalytic activity">
    <reaction evidence="1">
        <text>(8S)-3',8-cyclo-7,8-dihydroguanosine 5'-triphosphate = cyclic pyranopterin phosphate + diphosphate</text>
        <dbReference type="Rhea" id="RHEA:49580"/>
        <dbReference type="ChEBI" id="CHEBI:33019"/>
        <dbReference type="ChEBI" id="CHEBI:59648"/>
        <dbReference type="ChEBI" id="CHEBI:131766"/>
        <dbReference type="EC" id="4.6.1.17"/>
    </reaction>
</comment>
<evidence type="ECO:0000256" key="7">
    <source>
        <dbReference type="ARBA" id="ARBA00023239"/>
    </source>
</evidence>
<dbReference type="Proteomes" id="UP000694844">
    <property type="component" value="Chromosome 3"/>
</dbReference>
<evidence type="ECO:0000313" key="11">
    <source>
        <dbReference type="Proteomes" id="UP000694844"/>
    </source>
</evidence>
<dbReference type="NCBIfam" id="NF006870">
    <property type="entry name" value="PRK09364.1"/>
    <property type="match status" value="1"/>
</dbReference>
<keyword evidence="4 8" id="KW-0251">Elongation factor</keyword>
<dbReference type="InterPro" id="IPR036522">
    <property type="entry name" value="MoaC_sf"/>
</dbReference>
<dbReference type="InterPro" id="IPR018101">
    <property type="entry name" value="Transl_elong_Ts_CS"/>
</dbReference>
<dbReference type="PROSITE" id="PS01127">
    <property type="entry name" value="EF_TS_2"/>
    <property type="match status" value="1"/>
</dbReference>
<evidence type="ECO:0000256" key="6">
    <source>
        <dbReference type="ARBA" id="ARBA00023150"/>
    </source>
</evidence>
<dbReference type="Gene3D" id="1.10.8.10">
    <property type="entry name" value="DNA helicase RuvA subunit, C-terminal domain"/>
    <property type="match status" value="1"/>
</dbReference>
<keyword evidence="11" id="KW-1185">Reference proteome</keyword>
<dbReference type="SUPFAM" id="SSF55040">
    <property type="entry name" value="Molybdenum cofactor biosynthesis protein C, MoaC"/>
    <property type="match status" value="1"/>
</dbReference>
<evidence type="ECO:0000256" key="3">
    <source>
        <dbReference type="ARBA" id="ARBA00005532"/>
    </source>
</evidence>
<dbReference type="KEGG" id="cvn:111122903"/>
<comment type="function">
    <text evidence="8">Associates with the EF-Tu.GDP complex and induces the exchange of GDP to GTP. It remains bound to the aminoacyl-tRNA.EF-Tu.GTP complex up to the GTP hydrolysis stage on the ribosome.</text>
</comment>
<dbReference type="GO" id="GO:0061799">
    <property type="term" value="F:cyclic pyranopterin monophosphate synthase activity"/>
    <property type="evidence" value="ECO:0007669"/>
    <property type="project" value="UniProtKB-EC"/>
</dbReference>
<dbReference type="SUPFAM" id="SSF46934">
    <property type="entry name" value="UBA-like"/>
    <property type="match status" value="1"/>
</dbReference>
<evidence type="ECO:0000259" key="10">
    <source>
        <dbReference type="Pfam" id="PF01967"/>
    </source>
</evidence>
<feature type="domain" description="Translation elongation factor EFTs/EF1B dimerisation" evidence="9">
    <location>
        <begin position="96"/>
        <end position="198"/>
    </location>
</feature>
<dbReference type="UniPathway" id="UPA00344"/>
<dbReference type="InterPro" id="IPR014039">
    <property type="entry name" value="Transl_elong_EFTs/EF1B_dimer"/>
</dbReference>
<evidence type="ECO:0000256" key="1">
    <source>
        <dbReference type="ARBA" id="ARBA00001637"/>
    </source>
</evidence>
<name>A0A8B8CYG2_CRAVI</name>
<keyword evidence="7" id="KW-0456">Lyase</keyword>
<dbReference type="GO" id="GO:0006777">
    <property type="term" value="P:Mo-molybdopterin cofactor biosynthetic process"/>
    <property type="evidence" value="ECO:0007669"/>
    <property type="project" value="UniProtKB-KW"/>
</dbReference>
<dbReference type="GO" id="GO:0003746">
    <property type="term" value="F:translation elongation factor activity"/>
    <property type="evidence" value="ECO:0007669"/>
    <property type="project" value="UniProtKB-UniRule"/>
</dbReference>
<accession>A0A8B8CYG2</accession>
<evidence type="ECO:0000256" key="8">
    <source>
        <dbReference type="HAMAP-Rule" id="MF_03135"/>
    </source>
</evidence>
<evidence type="ECO:0000259" key="9">
    <source>
        <dbReference type="Pfam" id="PF00889"/>
    </source>
</evidence>
<dbReference type="InterPro" id="IPR036402">
    <property type="entry name" value="EF-Ts_dimer_sf"/>
</dbReference>
<dbReference type="Gene3D" id="3.30.479.20">
    <property type="entry name" value="Elongation factor Ts, dimerisation domain"/>
    <property type="match status" value="1"/>
</dbReference>
<dbReference type="Pfam" id="PF01967">
    <property type="entry name" value="MoaC"/>
    <property type="match status" value="1"/>
</dbReference>
<protein>
    <recommendedName>
        <fullName evidence="8">Elongation factor Ts, mitochondrial</fullName>
        <shortName evidence="8">EF-Ts</shortName>
        <shortName evidence="8">EF-TsMt</shortName>
    </recommendedName>
</protein>
<evidence type="ECO:0000256" key="4">
    <source>
        <dbReference type="ARBA" id="ARBA00022768"/>
    </source>
</evidence>
<evidence type="ECO:0000313" key="12">
    <source>
        <dbReference type="RefSeq" id="XP_022320645.1"/>
    </source>
</evidence>
<dbReference type="HAMAP" id="MF_00050">
    <property type="entry name" value="EF_Ts"/>
    <property type="match status" value="1"/>
</dbReference>
<organism evidence="11 12">
    <name type="scientific">Crassostrea virginica</name>
    <name type="common">Eastern oyster</name>
    <dbReference type="NCBI Taxonomy" id="6565"/>
    <lineage>
        <taxon>Eukaryota</taxon>
        <taxon>Metazoa</taxon>
        <taxon>Spiralia</taxon>
        <taxon>Lophotrochozoa</taxon>
        <taxon>Mollusca</taxon>
        <taxon>Bivalvia</taxon>
        <taxon>Autobranchia</taxon>
        <taxon>Pteriomorphia</taxon>
        <taxon>Ostreida</taxon>
        <taxon>Ostreoidea</taxon>
        <taxon>Ostreidae</taxon>
        <taxon>Crassostrea</taxon>
    </lineage>
</organism>
<dbReference type="InterPro" id="IPR047594">
    <property type="entry name" value="MoaC_bact/euk"/>
</dbReference>
<dbReference type="GO" id="GO:0005739">
    <property type="term" value="C:mitochondrion"/>
    <property type="evidence" value="ECO:0007669"/>
    <property type="project" value="UniProtKB-SubCell"/>
</dbReference>
<dbReference type="Gene3D" id="3.30.70.640">
    <property type="entry name" value="Molybdopterin cofactor biosynthesis C (MoaC) domain"/>
    <property type="match status" value="1"/>
</dbReference>
<comment type="similarity">
    <text evidence="3 8">Belongs to the EF-Ts family.</text>
</comment>
<dbReference type="OrthoDB" id="277235at2759"/>
<dbReference type="CDD" id="cd01420">
    <property type="entry name" value="MoaC_PE"/>
    <property type="match status" value="1"/>
</dbReference>
<evidence type="ECO:0000256" key="2">
    <source>
        <dbReference type="ARBA" id="ARBA00005046"/>
    </source>
</evidence>
<dbReference type="GO" id="GO:0070125">
    <property type="term" value="P:mitochondrial translational elongation"/>
    <property type="evidence" value="ECO:0007669"/>
    <property type="project" value="TreeGrafter"/>
</dbReference>
<dbReference type="Pfam" id="PF00889">
    <property type="entry name" value="EF_TS"/>
    <property type="match status" value="1"/>
</dbReference>
<dbReference type="RefSeq" id="XP_022320645.1">
    <property type="nucleotide sequence ID" value="XM_022464937.1"/>
</dbReference>
<dbReference type="CDD" id="cd14275">
    <property type="entry name" value="UBA_EF-Ts"/>
    <property type="match status" value="1"/>
</dbReference>
<keyword evidence="6" id="KW-0501">Molybdenum cofactor biosynthesis</keyword>
<dbReference type="InterPro" id="IPR009060">
    <property type="entry name" value="UBA-like_sf"/>
</dbReference>
<dbReference type="SUPFAM" id="SSF54713">
    <property type="entry name" value="Elongation factor Ts (EF-Ts), dimerisation domain"/>
    <property type="match status" value="1"/>
</dbReference>
<dbReference type="Pfam" id="PF25025">
    <property type="entry name" value="EF-Ts_N"/>
    <property type="match status" value="1"/>
</dbReference>
<comment type="subcellular location">
    <subcellularLocation>
        <location evidence="8">Mitochondrion</location>
    </subcellularLocation>
</comment>
<dbReference type="PANTHER" id="PTHR11741:SF0">
    <property type="entry name" value="ELONGATION FACTOR TS, MITOCHONDRIAL"/>
    <property type="match status" value="1"/>
</dbReference>